<evidence type="ECO:0008006" key="3">
    <source>
        <dbReference type="Google" id="ProtNLM"/>
    </source>
</evidence>
<dbReference type="PROSITE" id="PS51257">
    <property type="entry name" value="PROKAR_LIPOPROTEIN"/>
    <property type="match status" value="1"/>
</dbReference>
<protein>
    <recommendedName>
        <fullName evidence="3">Lipoprotein</fullName>
    </recommendedName>
</protein>
<comment type="caution">
    <text evidence="1">The sequence shown here is derived from an EMBL/GenBank/DDBJ whole genome shotgun (WGS) entry which is preliminary data.</text>
</comment>
<dbReference type="Proteomes" id="UP000243524">
    <property type="component" value="Unassembled WGS sequence"/>
</dbReference>
<keyword evidence="2" id="KW-1185">Reference proteome</keyword>
<accession>A0A2I0QVQ2</accession>
<organism evidence="1 2">
    <name type="scientific">Halalkalibacillus sediminis</name>
    <dbReference type="NCBI Taxonomy" id="2018042"/>
    <lineage>
        <taxon>Bacteria</taxon>
        <taxon>Bacillati</taxon>
        <taxon>Bacillota</taxon>
        <taxon>Bacilli</taxon>
        <taxon>Bacillales</taxon>
        <taxon>Bacillaceae</taxon>
        <taxon>Halalkalibacillus</taxon>
    </lineage>
</organism>
<proteinExistence type="predicted"/>
<gene>
    <name evidence="1" type="ORF">CEY16_01155</name>
</gene>
<dbReference type="AlphaFoldDB" id="A0A2I0QVQ2"/>
<dbReference type="OrthoDB" id="2716638at2"/>
<dbReference type="EMBL" id="PJNH01000001">
    <property type="protein sequence ID" value="PKR78394.1"/>
    <property type="molecule type" value="Genomic_DNA"/>
</dbReference>
<name>A0A2I0QVQ2_9BACI</name>
<dbReference type="RefSeq" id="WP_101330138.1">
    <property type="nucleotide sequence ID" value="NZ_PJNH01000001.1"/>
</dbReference>
<evidence type="ECO:0000313" key="1">
    <source>
        <dbReference type="EMBL" id="PKR78394.1"/>
    </source>
</evidence>
<evidence type="ECO:0000313" key="2">
    <source>
        <dbReference type="Proteomes" id="UP000243524"/>
    </source>
</evidence>
<sequence length="209" mass="23685">MKRLIILIVTFIAVTLISVGCSDLYDKDKRPTISMNPDSEYIKTFEDLSLGILFDFEFYLPEADQRWVNLWVEKYENGKKASEPFGQLTYDLSPQEESEDHLGFGMINPNSEDTSLFLYGPGVKSHSSITDTNINNETGKATSWGYALGDEEELKLNLGEPTILATYRKSKDGSISTVDLKDEESIENMISENEFVLLLKIEVTEEKNE</sequence>
<reference evidence="1 2" key="1">
    <citation type="submission" date="2017-06" db="EMBL/GenBank/DDBJ databases">
        <title>the draft geome sequence of Illustriluteabacillus marina B3227.</title>
        <authorList>
            <person name="He R.-H."/>
            <person name="Du Z.-J."/>
        </authorList>
    </citation>
    <scope>NUCLEOTIDE SEQUENCE [LARGE SCALE GENOMIC DNA]</scope>
    <source>
        <strain evidence="1 2">B3227</strain>
    </source>
</reference>